<keyword evidence="3" id="KW-0488">Methylation</keyword>
<dbReference type="PANTHER" id="PTHR23115">
    <property type="entry name" value="TRANSLATION FACTOR"/>
    <property type="match status" value="1"/>
</dbReference>
<dbReference type="CDD" id="cd03704">
    <property type="entry name" value="eRF3_C_III"/>
    <property type="match status" value="1"/>
</dbReference>
<dbReference type="InterPro" id="IPR000795">
    <property type="entry name" value="T_Tr_GTP-bd_dom"/>
</dbReference>
<evidence type="ECO:0000256" key="5">
    <source>
        <dbReference type="ARBA" id="ARBA00023134"/>
    </source>
</evidence>
<dbReference type="FunFam" id="2.40.30.10:FF:000024">
    <property type="entry name" value="Eukaryotic peptide chain release factor GTP-binding subunit ERF3A"/>
    <property type="match status" value="1"/>
</dbReference>
<dbReference type="AlphaFoldDB" id="A0AAV6I488"/>
<evidence type="ECO:0000256" key="1">
    <source>
        <dbReference type="ARBA" id="ARBA00003982"/>
    </source>
</evidence>
<comment type="caution">
    <text evidence="7">The sequence shown here is derived from an EMBL/GenBank/DDBJ whole genome shotgun (WGS) entry which is preliminary data.</text>
</comment>
<keyword evidence="8" id="KW-1185">Reference proteome</keyword>
<reference evidence="7" key="1">
    <citation type="submission" date="2020-08" db="EMBL/GenBank/DDBJ databases">
        <title>Plant Genome Project.</title>
        <authorList>
            <person name="Zhang R.-G."/>
        </authorList>
    </citation>
    <scope>NUCLEOTIDE SEQUENCE</scope>
    <source>
        <strain evidence="7">WSP0</strain>
        <tissue evidence="7">Leaf</tissue>
    </source>
</reference>
<accession>A0AAV6I488</accession>
<keyword evidence="4" id="KW-0547">Nucleotide-binding</keyword>
<protein>
    <recommendedName>
        <fullName evidence="6">Tr-type G domain-containing protein</fullName>
    </recommendedName>
</protein>
<sequence length="637" mass="69708">MDIEEDIRALQLDSSEGNGVMANVEDVKPQDVEKPDLKDEVNATSKPVTIEPECTSEVKHKDTEDKMEDIRKRHLNVVFIGHVDAGKSTIGGQILFLSGQVDDRTIQKYEKEAKDKSRESWYMAYIMDTNEEERVKGITVEVGRAQFETETTRFTILDAPGHKSYVPNMITGASQADIGVLVISARKGEFETGYERGGQTREHVQLAKTLGVSKLFVVVNKMDDPTVNWSKERYDEIESKMTPFLRASGYNVKKDVQFLPLSGLVGSNMKTRVDKSICPWWNGSCLLEALDAVEVPQRDPKGLLRLPIIDKFKDLGTVVMGKVESGSVREGDNLLVMPNRAQVKVLAIYCDEDKVKHAGPGENLRVRLSGIEEEDILSGFVLCSVANPIPAVSEFVAQLQILESLDNAIFTAGYKAVLHIHAIVEECEIVELMQQIDPKTKKPMKKKILFVKNGAVVICRMQVSVFFFCVNNMICIEKFTAFPQLGRFTLRTEGDELTLGKQLRWEKLLMFFPKSNIFDVRGLVESIGYDGGVNAGVEEGEALLEECAGNDDDGGGSVAGDDVLGLGELDEHLGGGLEDLHLVEDGGAVVGDDDLAGGGGDHLVHALGAQAGPDGVGHDIGAADAFLALVVHVGLCF</sequence>
<dbReference type="Gene3D" id="2.40.30.10">
    <property type="entry name" value="Translation factors"/>
    <property type="match status" value="2"/>
</dbReference>
<name>A0AAV6I488_9ERIC</name>
<dbReference type="Pfam" id="PF00009">
    <property type="entry name" value="GTP_EFTU"/>
    <property type="match status" value="1"/>
</dbReference>
<evidence type="ECO:0000313" key="8">
    <source>
        <dbReference type="Proteomes" id="UP000823749"/>
    </source>
</evidence>
<dbReference type="PROSITE" id="PS51722">
    <property type="entry name" value="G_TR_2"/>
    <property type="match status" value="1"/>
</dbReference>
<dbReference type="Gene3D" id="3.40.50.300">
    <property type="entry name" value="P-loop containing nucleotide triphosphate hydrolases"/>
    <property type="match status" value="1"/>
</dbReference>
<gene>
    <name evidence="7" type="ORF">RHGRI_034641</name>
</gene>
<dbReference type="CDD" id="cd01883">
    <property type="entry name" value="EF1_alpha"/>
    <property type="match status" value="1"/>
</dbReference>
<dbReference type="SUPFAM" id="SSF50447">
    <property type="entry name" value="Translation proteins"/>
    <property type="match status" value="1"/>
</dbReference>
<dbReference type="SUPFAM" id="SSF50465">
    <property type="entry name" value="EF-Tu/eEF-1alpha/eIF2-gamma C-terminal domain"/>
    <property type="match status" value="1"/>
</dbReference>
<dbReference type="InterPro" id="IPR050100">
    <property type="entry name" value="TRAFAC_GTPase_members"/>
</dbReference>
<proteinExistence type="inferred from homology"/>
<comment type="similarity">
    <text evidence="2">Belongs to the TRAFAC class translation factor GTPase superfamily. Classic translation factor GTPase family. EF-Tu/EF-1A subfamily.</text>
</comment>
<dbReference type="InterPro" id="IPR009000">
    <property type="entry name" value="Transl_B-barrel_sf"/>
</dbReference>
<dbReference type="PRINTS" id="PR00315">
    <property type="entry name" value="ELONGATNFCT"/>
</dbReference>
<evidence type="ECO:0000256" key="3">
    <source>
        <dbReference type="ARBA" id="ARBA00022481"/>
    </source>
</evidence>
<dbReference type="FunFam" id="3.40.50.300:FF:000862">
    <property type="entry name" value="Eukaryotic peptide chain release factor GTP-binding subunit ERF3A"/>
    <property type="match status" value="1"/>
</dbReference>
<dbReference type="InterPro" id="IPR004161">
    <property type="entry name" value="EFTu-like_2"/>
</dbReference>
<organism evidence="7 8">
    <name type="scientific">Rhododendron griersonianum</name>
    <dbReference type="NCBI Taxonomy" id="479676"/>
    <lineage>
        <taxon>Eukaryota</taxon>
        <taxon>Viridiplantae</taxon>
        <taxon>Streptophyta</taxon>
        <taxon>Embryophyta</taxon>
        <taxon>Tracheophyta</taxon>
        <taxon>Spermatophyta</taxon>
        <taxon>Magnoliopsida</taxon>
        <taxon>eudicotyledons</taxon>
        <taxon>Gunneridae</taxon>
        <taxon>Pentapetalae</taxon>
        <taxon>asterids</taxon>
        <taxon>Ericales</taxon>
        <taxon>Ericaceae</taxon>
        <taxon>Ericoideae</taxon>
        <taxon>Rhodoreae</taxon>
        <taxon>Rhododendron</taxon>
    </lineage>
</organism>
<dbReference type="InterPro" id="IPR054696">
    <property type="entry name" value="GTP-eEF1A_C"/>
</dbReference>
<dbReference type="FunFam" id="2.40.30.10:FF:000077">
    <property type="entry name" value="Putative translation elongation/initiation factor family protein"/>
    <property type="match status" value="1"/>
</dbReference>
<evidence type="ECO:0000313" key="7">
    <source>
        <dbReference type="EMBL" id="KAG5522545.1"/>
    </source>
</evidence>
<evidence type="ECO:0000259" key="6">
    <source>
        <dbReference type="PROSITE" id="PS51722"/>
    </source>
</evidence>
<dbReference type="GO" id="GO:0003924">
    <property type="term" value="F:GTPase activity"/>
    <property type="evidence" value="ECO:0007669"/>
    <property type="project" value="InterPro"/>
</dbReference>
<keyword evidence="5" id="KW-0342">GTP-binding</keyword>
<dbReference type="PROSITE" id="PS00301">
    <property type="entry name" value="G_TR_1"/>
    <property type="match status" value="1"/>
</dbReference>
<evidence type="ECO:0000256" key="4">
    <source>
        <dbReference type="ARBA" id="ARBA00022741"/>
    </source>
</evidence>
<dbReference type="InterPro" id="IPR009001">
    <property type="entry name" value="Transl_elong_EF1A/Init_IF2_C"/>
</dbReference>
<feature type="domain" description="Tr-type G" evidence="6">
    <location>
        <begin position="72"/>
        <end position="301"/>
    </location>
</feature>
<dbReference type="GO" id="GO:0005525">
    <property type="term" value="F:GTP binding"/>
    <property type="evidence" value="ECO:0007669"/>
    <property type="project" value="UniProtKB-KW"/>
</dbReference>
<comment type="function">
    <text evidence="1">This protein promotes the GTP-dependent binding of aminoacyl-tRNA to the A-site of ribosomes during protein biosynthesis.</text>
</comment>
<dbReference type="InterPro" id="IPR031157">
    <property type="entry name" value="G_TR_CS"/>
</dbReference>
<dbReference type="CDD" id="cd04089">
    <property type="entry name" value="eRF3_II"/>
    <property type="match status" value="1"/>
</dbReference>
<dbReference type="SUPFAM" id="SSF52540">
    <property type="entry name" value="P-loop containing nucleoside triphosphate hydrolases"/>
    <property type="match status" value="1"/>
</dbReference>
<dbReference type="InterPro" id="IPR027417">
    <property type="entry name" value="P-loop_NTPase"/>
</dbReference>
<dbReference type="Pfam" id="PF22594">
    <property type="entry name" value="GTP-eEF1A_C"/>
    <property type="match status" value="1"/>
</dbReference>
<dbReference type="Proteomes" id="UP000823749">
    <property type="component" value="Chromosome 12"/>
</dbReference>
<evidence type="ECO:0000256" key="2">
    <source>
        <dbReference type="ARBA" id="ARBA00007249"/>
    </source>
</evidence>
<dbReference type="Pfam" id="PF03144">
    <property type="entry name" value="GTP_EFTU_D2"/>
    <property type="match status" value="1"/>
</dbReference>
<dbReference type="EMBL" id="JACTNZ010000012">
    <property type="protein sequence ID" value="KAG5522545.1"/>
    <property type="molecule type" value="Genomic_DNA"/>
</dbReference>